<dbReference type="EMBL" id="CAJVQC010009102">
    <property type="protein sequence ID" value="CAG8600537.1"/>
    <property type="molecule type" value="Genomic_DNA"/>
</dbReference>
<name>A0ACA9MMU2_9GLOM</name>
<protein>
    <submittedName>
        <fullName evidence="1">22088_t:CDS:1</fullName>
    </submittedName>
</protein>
<organism evidence="1 2">
    <name type="scientific">Racocetra persica</name>
    <dbReference type="NCBI Taxonomy" id="160502"/>
    <lineage>
        <taxon>Eukaryota</taxon>
        <taxon>Fungi</taxon>
        <taxon>Fungi incertae sedis</taxon>
        <taxon>Mucoromycota</taxon>
        <taxon>Glomeromycotina</taxon>
        <taxon>Glomeromycetes</taxon>
        <taxon>Diversisporales</taxon>
        <taxon>Gigasporaceae</taxon>
        <taxon>Racocetra</taxon>
    </lineage>
</organism>
<evidence type="ECO:0000313" key="1">
    <source>
        <dbReference type="EMBL" id="CAG8600537.1"/>
    </source>
</evidence>
<comment type="caution">
    <text evidence="1">The sequence shown here is derived from an EMBL/GenBank/DDBJ whole genome shotgun (WGS) entry which is preliminary data.</text>
</comment>
<gene>
    <name evidence="1" type="ORF">RPERSI_LOCUS5900</name>
</gene>
<dbReference type="Proteomes" id="UP000789920">
    <property type="component" value="Unassembled WGS sequence"/>
</dbReference>
<evidence type="ECO:0000313" key="2">
    <source>
        <dbReference type="Proteomes" id="UP000789920"/>
    </source>
</evidence>
<sequence length="100" mass="11425">MNLIYNRYNSQLVDKNCAFEIENEVELFDTGDPNGMDVRLSAIQELNTLMKSFIAKHTLKHNQEATCKNSKRILLAKSQNVENFSDISCDSDSDSNYNDN</sequence>
<feature type="non-terminal residue" evidence="1">
    <location>
        <position position="100"/>
    </location>
</feature>
<keyword evidence="2" id="KW-1185">Reference proteome</keyword>
<reference evidence="1" key="1">
    <citation type="submission" date="2021-06" db="EMBL/GenBank/DDBJ databases">
        <authorList>
            <person name="Kallberg Y."/>
            <person name="Tangrot J."/>
            <person name="Rosling A."/>
        </authorList>
    </citation>
    <scope>NUCLEOTIDE SEQUENCE</scope>
    <source>
        <strain evidence="1">MA461A</strain>
    </source>
</reference>
<proteinExistence type="predicted"/>
<accession>A0ACA9MMU2</accession>